<feature type="region of interest" description="Disordered" evidence="1">
    <location>
        <begin position="23"/>
        <end position="56"/>
    </location>
</feature>
<evidence type="ECO:0000313" key="2">
    <source>
        <dbReference type="EMBL" id="ORY91139.1"/>
    </source>
</evidence>
<protein>
    <submittedName>
        <fullName evidence="2">Uncharacterized protein</fullName>
    </submittedName>
</protein>
<accession>A0A1X2H1C0</accession>
<feature type="compositionally biased region" description="Acidic residues" evidence="1">
    <location>
        <begin position="165"/>
        <end position="178"/>
    </location>
</feature>
<evidence type="ECO:0000313" key="3">
    <source>
        <dbReference type="Proteomes" id="UP000242180"/>
    </source>
</evidence>
<keyword evidence="3" id="KW-1185">Reference proteome</keyword>
<dbReference type="InParanoid" id="A0A1X2H1C0"/>
<comment type="caution">
    <text evidence="2">The sequence shown here is derived from an EMBL/GenBank/DDBJ whole genome shotgun (WGS) entry which is preliminary data.</text>
</comment>
<dbReference type="EMBL" id="MCGN01000011">
    <property type="protein sequence ID" value="ORY91139.1"/>
    <property type="molecule type" value="Genomic_DNA"/>
</dbReference>
<feature type="compositionally biased region" description="Acidic residues" evidence="1">
    <location>
        <begin position="208"/>
        <end position="221"/>
    </location>
</feature>
<sequence>MLVEESDWESRLNSLLDWRFAGQGAQGERTQEGQERAQGLGQEYAEDEGGHDRTQGIHDHVFDAESNGYTEEEGWGERDDAEARWAQQEDPPTYRIGWNDFEAEETRWGGNESPRSEGDEHADNDDAVEDPWMEPVTGVMQVDYFPDEYDADMEHENHQLSDHPYDEEDLYEYQEDSDGSYHPPSSDASDDDATTREAAAVEINGWEDSVDDPVPADDETPDERVPLESENNQWRIRRLPHSSEDTDESHQQEQLNRIPHHHRRQAKMKMIYQF</sequence>
<gene>
    <name evidence="2" type="ORF">BCR43DRAFT_97165</name>
</gene>
<proteinExistence type="predicted"/>
<reference evidence="2 3" key="1">
    <citation type="submission" date="2016-07" db="EMBL/GenBank/DDBJ databases">
        <title>Pervasive Adenine N6-methylation of Active Genes in Fungi.</title>
        <authorList>
            <consortium name="DOE Joint Genome Institute"/>
            <person name="Mondo S.J."/>
            <person name="Dannebaum R.O."/>
            <person name="Kuo R.C."/>
            <person name="Labutti K."/>
            <person name="Haridas S."/>
            <person name="Kuo A."/>
            <person name="Salamov A."/>
            <person name="Ahrendt S.R."/>
            <person name="Lipzen A."/>
            <person name="Sullivan W."/>
            <person name="Andreopoulos W.B."/>
            <person name="Clum A."/>
            <person name="Lindquist E."/>
            <person name="Daum C."/>
            <person name="Ramamoorthy G.K."/>
            <person name="Gryganskyi A."/>
            <person name="Culley D."/>
            <person name="Magnuson J.K."/>
            <person name="James T.Y."/>
            <person name="O'Malley M.A."/>
            <person name="Stajich J.E."/>
            <person name="Spatafora J.W."/>
            <person name="Visel A."/>
            <person name="Grigoriev I.V."/>
        </authorList>
    </citation>
    <scope>NUCLEOTIDE SEQUENCE [LARGE SCALE GENOMIC DNA]</scope>
    <source>
        <strain evidence="2 3">NRRL 2496</strain>
    </source>
</reference>
<evidence type="ECO:0000256" key="1">
    <source>
        <dbReference type="SAM" id="MobiDB-lite"/>
    </source>
</evidence>
<feature type="compositionally biased region" description="Acidic residues" evidence="1">
    <location>
        <begin position="122"/>
        <end position="132"/>
    </location>
</feature>
<dbReference type="AlphaFoldDB" id="A0A1X2H1C0"/>
<organism evidence="2 3">
    <name type="scientific">Syncephalastrum racemosum</name>
    <name type="common">Filamentous fungus</name>
    <dbReference type="NCBI Taxonomy" id="13706"/>
    <lineage>
        <taxon>Eukaryota</taxon>
        <taxon>Fungi</taxon>
        <taxon>Fungi incertae sedis</taxon>
        <taxon>Mucoromycota</taxon>
        <taxon>Mucoromycotina</taxon>
        <taxon>Mucoromycetes</taxon>
        <taxon>Mucorales</taxon>
        <taxon>Syncephalastraceae</taxon>
        <taxon>Syncephalastrum</taxon>
    </lineage>
</organism>
<feature type="compositionally biased region" description="Basic residues" evidence="1">
    <location>
        <begin position="258"/>
        <end position="267"/>
    </location>
</feature>
<dbReference type="Proteomes" id="UP000242180">
    <property type="component" value="Unassembled WGS sequence"/>
</dbReference>
<feature type="compositionally biased region" description="Basic and acidic residues" evidence="1">
    <location>
        <begin position="241"/>
        <end position="251"/>
    </location>
</feature>
<name>A0A1X2H1C0_SYNRA</name>
<feature type="compositionally biased region" description="Basic and acidic residues" evidence="1">
    <location>
        <begin position="152"/>
        <end position="164"/>
    </location>
</feature>
<feature type="region of interest" description="Disordered" evidence="1">
    <location>
        <begin position="68"/>
        <end position="267"/>
    </location>
</feature>